<organism evidence="1 2">
    <name type="scientific">Salinomyces thailandicus</name>
    <dbReference type="NCBI Taxonomy" id="706561"/>
    <lineage>
        <taxon>Eukaryota</taxon>
        <taxon>Fungi</taxon>
        <taxon>Dikarya</taxon>
        <taxon>Ascomycota</taxon>
        <taxon>Pezizomycotina</taxon>
        <taxon>Dothideomycetes</taxon>
        <taxon>Dothideomycetidae</taxon>
        <taxon>Mycosphaerellales</taxon>
        <taxon>Teratosphaeriaceae</taxon>
        <taxon>Salinomyces</taxon>
    </lineage>
</organism>
<dbReference type="AlphaFoldDB" id="A0A4U0TLV4"/>
<dbReference type="Proteomes" id="UP000308549">
    <property type="component" value="Unassembled WGS sequence"/>
</dbReference>
<evidence type="ECO:0000313" key="1">
    <source>
        <dbReference type="EMBL" id="TKA22941.1"/>
    </source>
</evidence>
<comment type="caution">
    <text evidence="1">The sequence shown here is derived from an EMBL/GenBank/DDBJ whole genome shotgun (WGS) entry which is preliminary data.</text>
</comment>
<name>A0A4U0TLV4_9PEZI</name>
<keyword evidence="2" id="KW-1185">Reference proteome</keyword>
<accession>A0A4U0TLV4</accession>
<dbReference type="EMBL" id="NAJL01000063">
    <property type="protein sequence ID" value="TKA22941.1"/>
    <property type="molecule type" value="Genomic_DNA"/>
</dbReference>
<evidence type="ECO:0000313" key="2">
    <source>
        <dbReference type="Proteomes" id="UP000308549"/>
    </source>
</evidence>
<reference evidence="1 2" key="1">
    <citation type="submission" date="2017-03" db="EMBL/GenBank/DDBJ databases">
        <title>Genomes of endolithic fungi from Antarctica.</title>
        <authorList>
            <person name="Coleine C."/>
            <person name="Masonjones S."/>
            <person name="Stajich J.E."/>
        </authorList>
    </citation>
    <scope>NUCLEOTIDE SEQUENCE [LARGE SCALE GENOMIC DNA]</scope>
    <source>
        <strain evidence="1 2">CCFEE 6315</strain>
    </source>
</reference>
<proteinExistence type="predicted"/>
<protein>
    <submittedName>
        <fullName evidence="1">Uncharacterized protein</fullName>
    </submittedName>
</protein>
<gene>
    <name evidence="1" type="ORF">B0A50_07683</name>
</gene>
<sequence length="115" mass="11873">MPGSDAARGPVTEESGPGAVAVARHVAWEAVPEAEMSIGTMLHFVSVASGLAIDRIGRILAGRVRSVREIGCMLAATLEAMGLTKTEVVTLQLFARGVLSVLAAKAENESTSAVQ</sequence>